<dbReference type="Proteomes" id="UP000305067">
    <property type="component" value="Unassembled WGS sequence"/>
</dbReference>
<dbReference type="AlphaFoldDB" id="A0A5C3QQL4"/>
<organism evidence="2 3">
    <name type="scientific">Pterulicium gracile</name>
    <dbReference type="NCBI Taxonomy" id="1884261"/>
    <lineage>
        <taxon>Eukaryota</taxon>
        <taxon>Fungi</taxon>
        <taxon>Dikarya</taxon>
        <taxon>Basidiomycota</taxon>
        <taxon>Agaricomycotina</taxon>
        <taxon>Agaricomycetes</taxon>
        <taxon>Agaricomycetidae</taxon>
        <taxon>Agaricales</taxon>
        <taxon>Pleurotineae</taxon>
        <taxon>Pterulaceae</taxon>
        <taxon>Pterulicium</taxon>
    </lineage>
</organism>
<evidence type="ECO:0000313" key="3">
    <source>
        <dbReference type="Proteomes" id="UP000305067"/>
    </source>
</evidence>
<sequence length="153" mass="17161">MVNPVPKGHQTSEYGQPAGNPRFPLPPHPQQGFTKQFTRTRSASFTEHGRLSRSMAAITTRKSNFVPSLQYTFVRIHVTSASTGLRLVGFPSLTAWRHVRRNLSSQALPPARYRTFGPPERAASIPDSPRSRGSFLSQWHGLPNDSYFEVQET</sequence>
<name>A0A5C3QQL4_9AGAR</name>
<protein>
    <submittedName>
        <fullName evidence="2">Uncharacterized protein</fullName>
    </submittedName>
</protein>
<feature type="region of interest" description="Disordered" evidence="1">
    <location>
        <begin position="110"/>
        <end position="137"/>
    </location>
</feature>
<evidence type="ECO:0000256" key="1">
    <source>
        <dbReference type="SAM" id="MobiDB-lite"/>
    </source>
</evidence>
<accession>A0A5C3QQL4</accession>
<feature type="region of interest" description="Disordered" evidence="1">
    <location>
        <begin position="1"/>
        <end position="33"/>
    </location>
</feature>
<dbReference type="EMBL" id="ML178822">
    <property type="protein sequence ID" value="TFL02589.1"/>
    <property type="molecule type" value="Genomic_DNA"/>
</dbReference>
<gene>
    <name evidence="2" type="ORF">BDV98DRAFT_566068</name>
</gene>
<evidence type="ECO:0000313" key="2">
    <source>
        <dbReference type="EMBL" id="TFL02589.1"/>
    </source>
</evidence>
<reference evidence="2 3" key="1">
    <citation type="journal article" date="2019" name="Nat. Ecol. Evol.">
        <title>Megaphylogeny resolves global patterns of mushroom evolution.</title>
        <authorList>
            <person name="Varga T."/>
            <person name="Krizsan K."/>
            <person name="Foldi C."/>
            <person name="Dima B."/>
            <person name="Sanchez-Garcia M."/>
            <person name="Sanchez-Ramirez S."/>
            <person name="Szollosi G.J."/>
            <person name="Szarkandi J.G."/>
            <person name="Papp V."/>
            <person name="Albert L."/>
            <person name="Andreopoulos W."/>
            <person name="Angelini C."/>
            <person name="Antonin V."/>
            <person name="Barry K.W."/>
            <person name="Bougher N.L."/>
            <person name="Buchanan P."/>
            <person name="Buyck B."/>
            <person name="Bense V."/>
            <person name="Catcheside P."/>
            <person name="Chovatia M."/>
            <person name="Cooper J."/>
            <person name="Damon W."/>
            <person name="Desjardin D."/>
            <person name="Finy P."/>
            <person name="Geml J."/>
            <person name="Haridas S."/>
            <person name="Hughes K."/>
            <person name="Justo A."/>
            <person name="Karasinski D."/>
            <person name="Kautmanova I."/>
            <person name="Kiss B."/>
            <person name="Kocsube S."/>
            <person name="Kotiranta H."/>
            <person name="LaButti K.M."/>
            <person name="Lechner B.E."/>
            <person name="Liimatainen K."/>
            <person name="Lipzen A."/>
            <person name="Lukacs Z."/>
            <person name="Mihaltcheva S."/>
            <person name="Morgado L.N."/>
            <person name="Niskanen T."/>
            <person name="Noordeloos M.E."/>
            <person name="Ohm R.A."/>
            <person name="Ortiz-Santana B."/>
            <person name="Ovrebo C."/>
            <person name="Racz N."/>
            <person name="Riley R."/>
            <person name="Savchenko A."/>
            <person name="Shiryaev A."/>
            <person name="Soop K."/>
            <person name="Spirin V."/>
            <person name="Szebenyi C."/>
            <person name="Tomsovsky M."/>
            <person name="Tulloss R.E."/>
            <person name="Uehling J."/>
            <person name="Grigoriev I.V."/>
            <person name="Vagvolgyi C."/>
            <person name="Papp T."/>
            <person name="Martin F.M."/>
            <person name="Miettinen O."/>
            <person name="Hibbett D.S."/>
            <person name="Nagy L.G."/>
        </authorList>
    </citation>
    <scope>NUCLEOTIDE SEQUENCE [LARGE SCALE GENOMIC DNA]</scope>
    <source>
        <strain evidence="2 3">CBS 309.79</strain>
    </source>
</reference>
<keyword evidence="3" id="KW-1185">Reference proteome</keyword>
<proteinExistence type="predicted"/>